<dbReference type="InterPro" id="IPR013602">
    <property type="entry name" value="Dynein_heavy_linker"/>
</dbReference>
<dbReference type="GO" id="GO:0005524">
    <property type="term" value="F:ATP binding"/>
    <property type="evidence" value="ECO:0007669"/>
    <property type="project" value="InterPro"/>
</dbReference>
<evidence type="ECO:0000256" key="2">
    <source>
        <dbReference type="ARBA" id="ARBA00004316"/>
    </source>
</evidence>
<accession>A0A0D3IF91</accession>
<sequence>MVEAWAPIEFDVVAYRTTGTSVVKVSDECNTLLDDHIVLTQQFSFSPHKGPFETRITDWETKLRLVQEVLSEWLACQRNWMYLQPIFDSEDIQRQLPAEAKRFSAVDKLWRKTIKAVTAAPHVLTFCDDDALLTAWSSANEELERVQKNLADYLETKRAAFARFYFLSNDELISILSQTKDPNAVQPHLRKCFEAIHSITMTGEQCEMSDMISAEKEVMPFDTPLQPKGSVELWMGEIETTMRRSVRKETETGIADYKVQARGDFMKSHASMVAISVSQLDWTSCVELAISDGGCDGVRQYLETMVAQLKELSLLVRTKLSKLQSKVMSAIIVMELHARDVVERLIEAGVSRTGDFEWVSQLRYYWEERESRFGPINMLVRMVQSKQCVVFNCSDGLDYKAMGKFFKGLSTAGAWACFDEFNRIDIEVLSVIAQQMLNIQSAIIQEKEIFEFEGSQIRLDPTTATFITMNPGYAGRTELPDNLKALFRPMAMMAPTL</sequence>
<dbReference type="HOGENOM" id="CLU_000038_5_2_1"/>
<dbReference type="FunFam" id="3.40.50.300:FF:000063">
    <property type="entry name" value="dynein heavy chain 6, axonemal"/>
    <property type="match status" value="1"/>
</dbReference>
<feature type="domain" description="Dynein heavy chain linker" evidence="9">
    <location>
        <begin position="1"/>
        <end position="251"/>
    </location>
</feature>
<dbReference type="PANTHER" id="PTHR45703:SF28">
    <property type="entry name" value="DYNEINS HEAVY CHAIN"/>
    <property type="match status" value="1"/>
</dbReference>
<dbReference type="FunFam" id="1.20.140.100:FF:000004">
    <property type="entry name" value="Dynein axonemal heavy chain 6"/>
    <property type="match status" value="1"/>
</dbReference>
<dbReference type="PANTHER" id="PTHR45703">
    <property type="entry name" value="DYNEIN HEAVY CHAIN"/>
    <property type="match status" value="1"/>
</dbReference>
<dbReference type="InterPro" id="IPR035699">
    <property type="entry name" value="AAA_6"/>
</dbReference>
<keyword evidence="6" id="KW-0175">Coiled coil</keyword>
<proteinExistence type="inferred from homology"/>
<keyword evidence="7" id="KW-0206">Cytoskeleton</keyword>
<evidence type="ECO:0000259" key="10">
    <source>
        <dbReference type="Pfam" id="PF12774"/>
    </source>
</evidence>
<keyword evidence="8" id="KW-0966">Cell projection</keyword>
<dbReference type="eggNOG" id="KOG3595">
    <property type="taxonomic scope" value="Eukaryota"/>
</dbReference>
<dbReference type="RefSeq" id="XP_005762355.1">
    <property type="nucleotide sequence ID" value="XM_005762298.1"/>
</dbReference>
<dbReference type="GO" id="GO:0051959">
    <property type="term" value="F:dynein light intermediate chain binding"/>
    <property type="evidence" value="ECO:0007669"/>
    <property type="project" value="InterPro"/>
</dbReference>
<dbReference type="Pfam" id="PF12774">
    <property type="entry name" value="AAA_6"/>
    <property type="match status" value="1"/>
</dbReference>
<dbReference type="GO" id="GO:0042995">
    <property type="term" value="C:cell projection"/>
    <property type="evidence" value="ECO:0007669"/>
    <property type="project" value="UniProtKB-SubCell"/>
</dbReference>
<evidence type="ECO:0008006" key="13">
    <source>
        <dbReference type="Google" id="ProtNLM"/>
    </source>
</evidence>
<reference evidence="12" key="1">
    <citation type="journal article" date="2013" name="Nature">
        <title>Pan genome of the phytoplankton Emiliania underpins its global distribution.</title>
        <authorList>
            <person name="Read B.A."/>
            <person name="Kegel J."/>
            <person name="Klute M.J."/>
            <person name="Kuo A."/>
            <person name="Lefebvre S.C."/>
            <person name="Maumus F."/>
            <person name="Mayer C."/>
            <person name="Miller J."/>
            <person name="Monier A."/>
            <person name="Salamov A."/>
            <person name="Young J."/>
            <person name="Aguilar M."/>
            <person name="Claverie J.M."/>
            <person name="Frickenhaus S."/>
            <person name="Gonzalez K."/>
            <person name="Herman E.K."/>
            <person name="Lin Y.C."/>
            <person name="Napier J."/>
            <person name="Ogata H."/>
            <person name="Sarno A.F."/>
            <person name="Shmutz J."/>
            <person name="Schroeder D."/>
            <person name="de Vargas C."/>
            <person name="Verret F."/>
            <person name="von Dassow P."/>
            <person name="Valentin K."/>
            <person name="Van de Peer Y."/>
            <person name="Wheeler G."/>
            <person name="Dacks J.B."/>
            <person name="Delwiche C.F."/>
            <person name="Dyhrman S.T."/>
            <person name="Glockner G."/>
            <person name="John U."/>
            <person name="Richards T."/>
            <person name="Worden A.Z."/>
            <person name="Zhang X."/>
            <person name="Grigoriev I.V."/>
            <person name="Allen A.E."/>
            <person name="Bidle K."/>
            <person name="Borodovsky M."/>
            <person name="Bowler C."/>
            <person name="Brownlee C."/>
            <person name="Cock J.M."/>
            <person name="Elias M."/>
            <person name="Gladyshev V.N."/>
            <person name="Groth M."/>
            <person name="Guda C."/>
            <person name="Hadaegh A."/>
            <person name="Iglesias-Rodriguez M.D."/>
            <person name="Jenkins J."/>
            <person name="Jones B.M."/>
            <person name="Lawson T."/>
            <person name="Leese F."/>
            <person name="Lindquist E."/>
            <person name="Lobanov A."/>
            <person name="Lomsadze A."/>
            <person name="Malik S.B."/>
            <person name="Marsh M.E."/>
            <person name="Mackinder L."/>
            <person name="Mock T."/>
            <person name="Mueller-Roeber B."/>
            <person name="Pagarete A."/>
            <person name="Parker M."/>
            <person name="Probert I."/>
            <person name="Quesneville H."/>
            <person name="Raines C."/>
            <person name="Rensing S.A."/>
            <person name="Riano-Pachon D.M."/>
            <person name="Richier S."/>
            <person name="Rokitta S."/>
            <person name="Shiraiwa Y."/>
            <person name="Soanes D.M."/>
            <person name="van der Giezen M."/>
            <person name="Wahlund T.M."/>
            <person name="Williams B."/>
            <person name="Wilson W."/>
            <person name="Wolfe G."/>
            <person name="Wurch L.L."/>
        </authorList>
    </citation>
    <scope>NUCLEOTIDE SEQUENCE</scope>
</reference>
<dbReference type="EnsemblProtists" id="EOD09926">
    <property type="protein sequence ID" value="EOD09926"/>
    <property type="gene ID" value="EMIHUDRAFT_248575"/>
</dbReference>
<reference evidence="11" key="2">
    <citation type="submission" date="2024-10" db="UniProtKB">
        <authorList>
            <consortium name="EnsemblProtists"/>
        </authorList>
    </citation>
    <scope>IDENTIFICATION</scope>
</reference>
<dbReference type="Gene3D" id="3.40.50.300">
    <property type="entry name" value="P-loop containing nucleotide triphosphate hydrolases"/>
    <property type="match status" value="1"/>
</dbReference>
<comment type="similarity">
    <text evidence="3">Belongs to the dynein heavy chain family.</text>
</comment>
<dbReference type="GO" id="GO:0007018">
    <property type="term" value="P:microtubule-based movement"/>
    <property type="evidence" value="ECO:0007669"/>
    <property type="project" value="InterPro"/>
</dbReference>
<dbReference type="AlphaFoldDB" id="A0A0D3IF91"/>
<keyword evidence="5" id="KW-0547">Nucleotide-binding</keyword>
<comment type="subcellular location">
    <subcellularLocation>
        <location evidence="2">Cell projection</location>
    </subcellularLocation>
    <subcellularLocation>
        <location evidence="1">Cytoplasm</location>
        <location evidence="1">Cytoskeleton</location>
    </subcellularLocation>
</comment>
<dbReference type="OMA" id="RCYITCA"/>
<evidence type="ECO:0000256" key="1">
    <source>
        <dbReference type="ARBA" id="ARBA00004245"/>
    </source>
</evidence>
<keyword evidence="12" id="KW-1185">Reference proteome</keyword>
<evidence type="ECO:0000259" key="9">
    <source>
        <dbReference type="Pfam" id="PF08393"/>
    </source>
</evidence>
<dbReference type="GO" id="GO:0045505">
    <property type="term" value="F:dynein intermediate chain binding"/>
    <property type="evidence" value="ECO:0007669"/>
    <property type="project" value="InterPro"/>
</dbReference>
<organism evidence="11 12">
    <name type="scientific">Emiliania huxleyi (strain CCMP1516)</name>
    <dbReference type="NCBI Taxonomy" id="280463"/>
    <lineage>
        <taxon>Eukaryota</taxon>
        <taxon>Haptista</taxon>
        <taxon>Haptophyta</taxon>
        <taxon>Prymnesiophyceae</taxon>
        <taxon>Isochrysidales</taxon>
        <taxon>Noelaerhabdaceae</taxon>
        <taxon>Emiliania</taxon>
    </lineage>
</organism>
<dbReference type="InterPro" id="IPR026983">
    <property type="entry name" value="DHC"/>
</dbReference>
<dbReference type="STRING" id="2903.R1DGN0"/>
<dbReference type="Proteomes" id="UP000013827">
    <property type="component" value="Unassembled WGS sequence"/>
</dbReference>
<dbReference type="InterPro" id="IPR027417">
    <property type="entry name" value="P-loop_NTPase"/>
</dbReference>
<dbReference type="Gene3D" id="3.20.180.20">
    <property type="entry name" value="Dynein heavy chain, N-terminal domain 2"/>
    <property type="match status" value="1"/>
</dbReference>
<dbReference type="Gene3D" id="1.20.140.100">
    <property type="entry name" value="Dynein heavy chain, N-terminal domain 2"/>
    <property type="match status" value="1"/>
</dbReference>
<dbReference type="GeneID" id="17256081"/>
<evidence type="ECO:0000256" key="3">
    <source>
        <dbReference type="ARBA" id="ARBA00008887"/>
    </source>
</evidence>
<evidence type="ECO:0000256" key="7">
    <source>
        <dbReference type="ARBA" id="ARBA00023212"/>
    </source>
</evidence>
<keyword evidence="4" id="KW-0963">Cytoplasm</keyword>
<dbReference type="SUPFAM" id="SSF52540">
    <property type="entry name" value="P-loop containing nucleoside triphosphate hydrolases"/>
    <property type="match status" value="1"/>
</dbReference>
<feature type="domain" description="Dynein heavy chain hydrolytic ATP-binding dynein motor region" evidence="10">
    <location>
        <begin position="385"/>
        <end position="495"/>
    </location>
</feature>
<name>A0A0D3IF91_EMIH1</name>
<evidence type="ECO:0000313" key="11">
    <source>
        <dbReference type="EnsemblProtists" id="EOD09926"/>
    </source>
</evidence>
<evidence type="ECO:0000256" key="4">
    <source>
        <dbReference type="ARBA" id="ARBA00022490"/>
    </source>
</evidence>
<dbReference type="KEGG" id="ehx:EMIHUDRAFT_248575"/>
<dbReference type="GO" id="GO:0030286">
    <property type="term" value="C:dynein complex"/>
    <property type="evidence" value="ECO:0007669"/>
    <property type="project" value="InterPro"/>
</dbReference>
<evidence type="ECO:0000256" key="8">
    <source>
        <dbReference type="ARBA" id="ARBA00023273"/>
    </source>
</evidence>
<evidence type="ECO:0000256" key="5">
    <source>
        <dbReference type="ARBA" id="ARBA00022741"/>
    </source>
</evidence>
<protein>
    <recommendedName>
        <fullName evidence="13">Dynein heavy chain</fullName>
    </recommendedName>
</protein>
<dbReference type="PaxDb" id="2903-EOD09926"/>
<dbReference type="InterPro" id="IPR042228">
    <property type="entry name" value="Dynein_linker_3"/>
</dbReference>
<dbReference type="FunFam" id="3.20.180.20:FF:000003">
    <property type="entry name" value="Dynein heavy chain 12, axonemal"/>
    <property type="match status" value="1"/>
</dbReference>
<dbReference type="InterPro" id="IPR042222">
    <property type="entry name" value="Dynein_2_N"/>
</dbReference>
<evidence type="ECO:0000256" key="6">
    <source>
        <dbReference type="ARBA" id="ARBA00023054"/>
    </source>
</evidence>
<evidence type="ECO:0000313" key="12">
    <source>
        <dbReference type="Proteomes" id="UP000013827"/>
    </source>
</evidence>
<dbReference type="Pfam" id="PF08393">
    <property type="entry name" value="DHC_N2"/>
    <property type="match status" value="1"/>
</dbReference>